<evidence type="ECO:0000313" key="10">
    <source>
        <dbReference type="Proteomes" id="UP000218267"/>
    </source>
</evidence>
<dbReference type="Pfam" id="PF01618">
    <property type="entry name" value="MotA_ExbB"/>
    <property type="match status" value="1"/>
</dbReference>
<dbReference type="GO" id="GO:0015031">
    <property type="term" value="P:protein transport"/>
    <property type="evidence" value="ECO:0007669"/>
    <property type="project" value="UniProtKB-KW"/>
</dbReference>
<organism evidence="9 10">
    <name type="scientific">Labilibaculum antarcticum</name>
    <dbReference type="NCBI Taxonomy" id="1717717"/>
    <lineage>
        <taxon>Bacteria</taxon>
        <taxon>Pseudomonadati</taxon>
        <taxon>Bacteroidota</taxon>
        <taxon>Bacteroidia</taxon>
        <taxon>Marinilabiliales</taxon>
        <taxon>Marinifilaceae</taxon>
        <taxon>Labilibaculum</taxon>
    </lineage>
</organism>
<reference evidence="10" key="2">
    <citation type="journal article" date="2020" name="Antonie Van Leeuwenhoek">
        <title>Labilibaculum antarcticum sp. nov., a novel facultative anaerobic, psychrotorelant bacterium isolated from marine sediment of Antarctica.</title>
        <authorList>
            <person name="Watanabe M."/>
            <person name="Kojima H."/>
            <person name="Fukui M."/>
        </authorList>
    </citation>
    <scope>NUCLEOTIDE SEQUENCE [LARGE SCALE GENOMIC DNA]</scope>
    <source>
        <strain evidence="10">SPP2</strain>
    </source>
</reference>
<dbReference type="InterPro" id="IPR002898">
    <property type="entry name" value="MotA_ExbB_proton_chnl"/>
</dbReference>
<keyword evidence="6" id="KW-0653">Protein transport</keyword>
<proteinExistence type="inferred from homology"/>
<dbReference type="KEGG" id="mbas:ALGA_1771"/>
<keyword evidence="3 7" id="KW-0812">Transmembrane</keyword>
<evidence type="ECO:0000259" key="8">
    <source>
        <dbReference type="Pfam" id="PF01618"/>
    </source>
</evidence>
<evidence type="ECO:0000256" key="1">
    <source>
        <dbReference type="ARBA" id="ARBA00004651"/>
    </source>
</evidence>
<dbReference type="RefSeq" id="WP_096429015.1">
    <property type="nucleotide sequence ID" value="NZ_AP018042.1"/>
</dbReference>
<protein>
    <recommendedName>
        <fullName evidence="8">MotA/TolQ/ExbB proton channel domain-containing protein</fullName>
    </recommendedName>
</protein>
<gene>
    <name evidence="9" type="ORF">ALGA_1771</name>
</gene>
<evidence type="ECO:0000313" key="9">
    <source>
        <dbReference type="EMBL" id="BAX80145.1"/>
    </source>
</evidence>
<feature type="domain" description="MotA/TolQ/ExbB proton channel" evidence="8">
    <location>
        <begin position="45"/>
        <end position="113"/>
    </location>
</feature>
<accession>A0A1Y1CIJ1</accession>
<keyword evidence="4 7" id="KW-1133">Transmembrane helix</keyword>
<evidence type="ECO:0000256" key="5">
    <source>
        <dbReference type="ARBA" id="ARBA00023136"/>
    </source>
</evidence>
<feature type="transmembrane region" description="Helical" evidence="7">
    <location>
        <begin position="12"/>
        <end position="36"/>
    </location>
</feature>
<keyword evidence="6" id="KW-0813">Transport</keyword>
<name>A0A1Y1CIJ1_9BACT</name>
<evidence type="ECO:0000256" key="7">
    <source>
        <dbReference type="SAM" id="Phobius"/>
    </source>
</evidence>
<feature type="transmembrane region" description="Helical" evidence="7">
    <location>
        <begin position="57"/>
        <end position="78"/>
    </location>
</feature>
<comment type="subcellular location">
    <subcellularLocation>
        <location evidence="1">Cell membrane</location>
        <topology evidence="1">Multi-pass membrane protein</topology>
    </subcellularLocation>
    <subcellularLocation>
        <location evidence="6">Membrane</location>
        <topology evidence="6">Multi-pass membrane protein</topology>
    </subcellularLocation>
</comment>
<feature type="transmembrane region" description="Helical" evidence="7">
    <location>
        <begin position="98"/>
        <end position="121"/>
    </location>
</feature>
<comment type="similarity">
    <text evidence="6">Belongs to the exbB/tolQ family.</text>
</comment>
<keyword evidence="2" id="KW-1003">Cell membrane</keyword>
<evidence type="ECO:0000256" key="6">
    <source>
        <dbReference type="RuleBase" id="RU004057"/>
    </source>
</evidence>
<sequence>MKDMFFMGGPIFMGILSLLLIAMVSWIAYHFIGVLFSKNTILEQTLRKVGYGKSIGLFALIIGILGQLLGLFNAFSVIEQAGNISPSVIYGGIKVSMIPTFYGIIIYLLSILLWFVASILIEKKLEKQAIL</sequence>
<dbReference type="OrthoDB" id="1001678at2"/>
<dbReference type="EMBL" id="AP018042">
    <property type="protein sequence ID" value="BAX80145.1"/>
    <property type="molecule type" value="Genomic_DNA"/>
</dbReference>
<dbReference type="GO" id="GO:0005886">
    <property type="term" value="C:plasma membrane"/>
    <property type="evidence" value="ECO:0007669"/>
    <property type="project" value="UniProtKB-SubCell"/>
</dbReference>
<keyword evidence="10" id="KW-1185">Reference proteome</keyword>
<dbReference type="AlphaFoldDB" id="A0A1Y1CIJ1"/>
<dbReference type="Proteomes" id="UP000218267">
    <property type="component" value="Chromosome"/>
</dbReference>
<evidence type="ECO:0000256" key="3">
    <source>
        <dbReference type="ARBA" id="ARBA00022692"/>
    </source>
</evidence>
<evidence type="ECO:0000256" key="4">
    <source>
        <dbReference type="ARBA" id="ARBA00022989"/>
    </source>
</evidence>
<evidence type="ECO:0000256" key="2">
    <source>
        <dbReference type="ARBA" id="ARBA00022475"/>
    </source>
</evidence>
<keyword evidence="5 7" id="KW-0472">Membrane</keyword>
<reference evidence="9 10" key="1">
    <citation type="journal article" date="2018" name="Mar. Genomics">
        <title>Complete genome sequence of Marinifilaceae bacterium strain SPP2, isolated from the Antarctic marine sediment.</title>
        <authorList>
            <person name="Watanabe M."/>
            <person name="Kojima H."/>
            <person name="Fukui M."/>
        </authorList>
    </citation>
    <scope>NUCLEOTIDE SEQUENCE [LARGE SCALE GENOMIC DNA]</scope>
    <source>
        <strain evidence="9 10">SPP2</strain>
    </source>
</reference>